<comment type="subcellular location">
    <subcellularLocation>
        <location evidence="1">Cell membrane</location>
        <topology evidence="1">Multi-pass membrane protein</topology>
    </subcellularLocation>
</comment>
<evidence type="ECO:0000256" key="1">
    <source>
        <dbReference type="ARBA" id="ARBA00004651"/>
    </source>
</evidence>
<sequence>MSTRAAVPAPPFSVHGTIRALRTPKLDDLLLSVKAALAVAISLAIGFSQNLDNPYWSALTIYVLLVQPGTGAFRSRALFRLAGTAMGGVTAVLLASTFGSNIGVLVTVLILAVVATYYPAKLDRTPAAYMWVSASLTICVIGVVHVEAPGSIFFFAATRVAESSLGILAILLVDSLILPRAATPDFLAKMTEWRRQAAELANVWLAPHAVHDAPSRWNSRESLCRLAGLLAPLDALFVQLPYDIVARPPRHSELRLLRMTIAHIIAHLASADLWLQADHQGRADVGSMDRDQAEVREWLLERLDYGSGAIEDHIVRGCRLRDRLSEASRDAAALEDVPDLLCSFARIRLSELVGHWCRLESLLQCVATTGSVPSELRGDGRHARPVRSVDYLLGAFDVAPLALALTAAAIAWYATAWSDGAYSLLFVYVSLGFVLGTSGALVSSTGICLWLAVAGMIALTYEVGILPRVTAFPVLIGVLTMIQLPLGAMMGMAPAAILVIANTFAFLGLQNAYVPDYDTTLHILFACLAAGLFSVASLHVCSFDRPSFVARRLIGSQRSEVVEMASARILPDEDRFVSLSIDRIAQYGVIAPGLPHDDPTGFEALLKAFLTAAALRCLRTHQNEVAAPTRDAIADLRRAIARRFSAEKTGPTPSLALVERVWTSLARESGNLAAAELCGSLASLRMTLAAEPIVADPRESAA</sequence>
<feature type="transmembrane region" description="Helical" evidence="7">
    <location>
        <begin position="102"/>
        <end position="120"/>
    </location>
</feature>
<evidence type="ECO:0000256" key="5">
    <source>
        <dbReference type="ARBA" id="ARBA00022989"/>
    </source>
</evidence>
<gene>
    <name evidence="8" type="ORF">LHA26_05360</name>
</gene>
<keyword evidence="3" id="KW-1003">Cell membrane</keyword>
<keyword evidence="6 7" id="KW-0472">Membrane</keyword>
<keyword evidence="9" id="KW-1185">Reference proteome</keyword>
<keyword evidence="2" id="KW-0813">Transport</keyword>
<feature type="transmembrane region" description="Helical" evidence="7">
    <location>
        <begin position="488"/>
        <end position="509"/>
    </location>
</feature>
<organism evidence="8 9">
    <name type="scientific">Sphingomonas morindae</name>
    <dbReference type="NCBI Taxonomy" id="1541170"/>
    <lineage>
        <taxon>Bacteria</taxon>
        <taxon>Pseudomonadati</taxon>
        <taxon>Pseudomonadota</taxon>
        <taxon>Alphaproteobacteria</taxon>
        <taxon>Sphingomonadales</taxon>
        <taxon>Sphingomonadaceae</taxon>
        <taxon>Sphingomonas</taxon>
    </lineage>
</organism>
<name>A0ABY4XAY1_9SPHN</name>
<evidence type="ECO:0000256" key="2">
    <source>
        <dbReference type="ARBA" id="ARBA00022448"/>
    </source>
</evidence>
<dbReference type="PANTHER" id="PTHR30509">
    <property type="entry name" value="P-HYDROXYBENZOIC ACID EFFLUX PUMP SUBUNIT-RELATED"/>
    <property type="match status" value="1"/>
</dbReference>
<evidence type="ECO:0000313" key="9">
    <source>
        <dbReference type="Proteomes" id="UP001056937"/>
    </source>
</evidence>
<dbReference type="PANTHER" id="PTHR30509:SF9">
    <property type="entry name" value="MULTIDRUG RESISTANCE PROTEIN MDTO"/>
    <property type="match status" value="1"/>
</dbReference>
<dbReference type="EMBL" id="CP084930">
    <property type="protein sequence ID" value="USI73896.1"/>
    <property type="molecule type" value="Genomic_DNA"/>
</dbReference>
<dbReference type="InterPro" id="IPR006726">
    <property type="entry name" value="PHBA_efflux_AaeB/fusaric-R"/>
</dbReference>
<feature type="transmembrane region" description="Helical" evidence="7">
    <location>
        <begin position="29"/>
        <end position="48"/>
    </location>
</feature>
<proteinExistence type="predicted"/>
<evidence type="ECO:0000256" key="4">
    <source>
        <dbReference type="ARBA" id="ARBA00022692"/>
    </source>
</evidence>
<evidence type="ECO:0000256" key="6">
    <source>
        <dbReference type="ARBA" id="ARBA00023136"/>
    </source>
</evidence>
<keyword evidence="5 7" id="KW-1133">Transmembrane helix</keyword>
<dbReference type="Pfam" id="PF04632">
    <property type="entry name" value="FUSC"/>
    <property type="match status" value="1"/>
</dbReference>
<dbReference type="RefSeq" id="WP_252167703.1">
    <property type="nucleotide sequence ID" value="NZ_CP084930.1"/>
</dbReference>
<feature type="transmembrane region" description="Helical" evidence="7">
    <location>
        <begin position="425"/>
        <end position="453"/>
    </location>
</feature>
<reference evidence="8" key="1">
    <citation type="journal article" date="2022" name="Toxins">
        <title>Genomic Analysis of Sphingopyxis sp. USTB-05 for Biodegrading Cyanobacterial Hepatotoxins.</title>
        <authorList>
            <person name="Liu C."/>
            <person name="Xu Q."/>
            <person name="Zhao Z."/>
            <person name="Zhang H."/>
            <person name="Liu X."/>
            <person name="Yin C."/>
            <person name="Liu Y."/>
            <person name="Yan H."/>
        </authorList>
    </citation>
    <scope>NUCLEOTIDE SEQUENCE</scope>
    <source>
        <strain evidence="8">NBD5</strain>
    </source>
</reference>
<feature type="transmembrane region" description="Helical" evidence="7">
    <location>
        <begin position="152"/>
        <end position="173"/>
    </location>
</feature>
<feature type="transmembrane region" description="Helical" evidence="7">
    <location>
        <begin position="521"/>
        <end position="540"/>
    </location>
</feature>
<protein>
    <submittedName>
        <fullName evidence="8">FUSC family protein</fullName>
    </submittedName>
</protein>
<evidence type="ECO:0000256" key="3">
    <source>
        <dbReference type="ARBA" id="ARBA00022475"/>
    </source>
</evidence>
<evidence type="ECO:0000256" key="7">
    <source>
        <dbReference type="SAM" id="Phobius"/>
    </source>
</evidence>
<accession>A0ABY4XAY1</accession>
<evidence type="ECO:0000313" key="8">
    <source>
        <dbReference type="EMBL" id="USI73896.1"/>
    </source>
</evidence>
<dbReference type="Proteomes" id="UP001056937">
    <property type="component" value="Chromosome 1"/>
</dbReference>
<keyword evidence="4 7" id="KW-0812">Transmembrane</keyword>
<feature type="transmembrane region" description="Helical" evidence="7">
    <location>
        <begin position="391"/>
        <end position="413"/>
    </location>
</feature>
<feature type="transmembrane region" description="Helical" evidence="7">
    <location>
        <begin position="127"/>
        <end position="146"/>
    </location>
</feature>